<evidence type="ECO:0000313" key="2">
    <source>
        <dbReference type="EMBL" id="CAG8346261.1"/>
    </source>
</evidence>
<reference evidence="2" key="1">
    <citation type="submission" date="2021-07" db="EMBL/GenBank/DDBJ databases">
        <authorList>
            <person name="Branca A.L. A."/>
        </authorList>
    </citation>
    <scope>NUCLEOTIDE SEQUENCE</scope>
</reference>
<dbReference type="AlphaFoldDB" id="A0A9W4IQ17"/>
<feature type="chain" id="PRO_5040892355" evidence="1">
    <location>
        <begin position="19"/>
        <end position="178"/>
    </location>
</feature>
<evidence type="ECO:0000256" key="1">
    <source>
        <dbReference type="SAM" id="SignalP"/>
    </source>
</evidence>
<protein>
    <submittedName>
        <fullName evidence="2">Uncharacterized protein</fullName>
    </submittedName>
</protein>
<keyword evidence="1" id="KW-0732">Signal</keyword>
<comment type="caution">
    <text evidence="2">The sequence shown here is derived from an EMBL/GenBank/DDBJ whole genome shotgun (WGS) entry which is preliminary data.</text>
</comment>
<feature type="signal peptide" evidence="1">
    <location>
        <begin position="1"/>
        <end position="18"/>
    </location>
</feature>
<evidence type="ECO:0000313" key="3">
    <source>
        <dbReference type="Proteomes" id="UP001152649"/>
    </source>
</evidence>
<accession>A0A9W4IQ17</accession>
<sequence length="178" mass="19333">MKTASIATVLAATTATLAADTSALKPLELTNLNAGIYSASMPTTTLFSFSLKDPNTNTSTTCSGYWYVLCPFCSLHLWPNTWLGQYSRTPCKSILMLPRSAGMAGHKSYDCSDKAYQLHILNGVYNIENFDLGVYRADGSVIGKSTVSGDSWKCQKQESPRETCNWDGVFTLEVAASS</sequence>
<proteinExistence type="predicted"/>
<keyword evidence="3" id="KW-1185">Reference proteome</keyword>
<dbReference type="Proteomes" id="UP001152649">
    <property type="component" value="Unassembled WGS sequence"/>
</dbReference>
<organism evidence="2 3">
    <name type="scientific">Penicillium salamii</name>
    <dbReference type="NCBI Taxonomy" id="1612424"/>
    <lineage>
        <taxon>Eukaryota</taxon>
        <taxon>Fungi</taxon>
        <taxon>Dikarya</taxon>
        <taxon>Ascomycota</taxon>
        <taxon>Pezizomycotina</taxon>
        <taxon>Eurotiomycetes</taxon>
        <taxon>Eurotiomycetidae</taxon>
        <taxon>Eurotiales</taxon>
        <taxon>Aspergillaceae</taxon>
        <taxon>Penicillium</taxon>
    </lineage>
</organism>
<name>A0A9W4IQ17_9EURO</name>
<dbReference type="OrthoDB" id="4280013at2759"/>
<dbReference type="EMBL" id="CAJVPG010000111">
    <property type="protein sequence ID" value="CAG8346261.1"/>
    <property type="molecule type" value="Genomic_DNA"/>
</dbReference>
<gene>
    <name evidence="2" type="ORF">PSALAMII_LOCUS3005</name>
</gene>